<keyword evidence="1" id="KW-0732">Signal</keyword>
<organism evidence="2 3">
    <name type="scientific">Colocasia esculenta</name>
    <name type="common">Wild taro</name>
    <name type="synonym">Arum esculentum</name>
    <dbReference type="NCBI Taxonomy" id="4460"/>
    <lineage>
        <taxon>Eukaryota</taxon>
        <taxon>Viridiplantae</taxon>
        <taxon>Streptophyta</taxon>
        <taxon>Embryophyta</taxon>
        <taxon>Tracheophyta</taxon>
        <taxon>Spermatophyta</taxon>
        <taxon>Magnoliopsida</taxon>
        <taxon>Liliopsida</taxon>
        <taxon>Araceae</taxon>
        <taxon>Aroideae</taxon>
        <taxon>Colocasieae</taxon>
        <taxon>Colocasia</taxon>
    </lineage>
</organism>
<protein>
    <submittedName>
        <fullName evidence="2">Uncharacterized protein</fullName>
    </submittedName>
</protein>
<proteinExistence type="predicted"/>
<dbReference type="OrthoDB" id="766568at2759"/>
<evidence type="ECO:0000313" key="2">
    <source>
        <dbReference type="EMBL" id="MQM23478.1"/>
    </source>
</evidence>
<evidence type="ECO:0000256" key="1">
    <source>
        <dbReference type="SAM" id="SignalP"/>
    </source>
</evidence>
<dbReference type="InterPro" id="IPR036758">
    <property type="entry name" value="At5g01610-like"/>
</dbReference>
<dbReference type="Proteomes" id="UP000652761">
    <property type="component" value="Unassembled WGS sequence"/>
</dbReference>
<dbReference type="Gene3D" id="2.30.240.10">
    <property type="entry name" value="At5g01610-like"/>
    <property type="match status" value="1"/>
</dbReference>
<dbReference type="Pfam" id="PF04398">
    <property type="entry name" value="DUF538"/>
    <property type="match status" value="1"/>
</dbReference>
<reference evidence="2" key="1">
    <citation type="submission" date="2017-07" db="EMBL/GenBank/DDBJ databases">
        <title>Taro Niue Genome Assembly and Annotation.</title>
        <authorList>
            <person name="Atibalentja N."/>
            <person name="Keating K."/>
            <person name="Fields C.J."/>
        </authorList>
    </citation>
    <scope>NUCLEOTIDE SEQUENCE</scope>
    <source>
        <strain evidence="2">Niue_2</strain>
        <tissue evidence="2">Leaf</tissue>
    </source>
</reference>
<dbReference type="AlphaFoldDB" id="A0A843XTS4"/>
<feature type="signal peptide" evidence="1">
    <location>
        <begin position="1"/>
        <end position="26"/>
    </location>
</feature>
<name>A0A843XTS4_COLES</name>
<dbReference type="SUPFAM" id="SSF141562">
    <property type="entry name" value="At5g01610-like"/>
    <property type="match status" value="1"/>
</dbReference>
<keyword evidence="3" id="KW-1185">Reference proteome</keyword>
<dbReference type="PANTHER" id="PTHR31676">
    <property type="entry name" value="T31J12.3 PROTEIN-RELATED"/>
    <property type="match status" value="1"/>
</dbReference>
<dbReference type="InterPro" id="IPR007493">
    <property type="entry name" value="DUF538"/>
</dbReference>
<gene>
    <name evidence="2" type="ORF">Taro_056542</name>
</gene>
<sequence length="161" mass="17635">MARRRSQCMALLAFLFILWVGDGVEAAMIHDLLRHHGLPAGLLPKTVRSFSLDESTGRLQVRLDDPCYGQWPGSRVFFDRVIAGNLSYGELSGVMGLSQEELFLWFPVRAITVSDPSSGLLQLDIGLALKQLSFSLFDDPPDCHPGEVTEEPAGVLLHGSA</sequence>
<comment type="caution">
    <text evidence="2">The sequence shown here is derived from an EMBL/GenBank/DDBJ whole genome shotgun (WGS) entry which is preliminary data.</text>
</comment>
<feature type="chain" id="PRO_5032361801" evidence="1">
    <location>
        <begin position="27"/>
        <end position="161"/>
    </location>
</feature>
<evidence type="ECO:0000313" key="3">
    <source>
        <dbReference type="Proteomes" id="UP000652761"/>
    </source>
</evidence>
<accession>A0A843XTS4</accession>
<dbReference type="EMBL" id="NMUH01016475">
    <property type="protein sequence ID" value="MQM23478.1"/>
    <property type="molecule type" value="Genomic_DNA"/>
</dbReference>
<dbReference type="PANTHER" id="PTHR31676:SF151">
    <property type="entry name" value="DUF538 FAMILY PROTEIN"/>
    <property type="match status" value="1"/>
</dbReference>